<dbReference type="InterPro" id="IPR036640">
    <property type="entry name" value="ABC1_TM_sf"/>
</dbReference>
<dbReference type="GO" id="GO:0034040">
    <property type="term" value="F:ATPase-coupled lipid transmembrane transporter activity"/>
    <property type="evidence" value="ECO:0007669"/>
    <property type="project" value="TreeGrafter"/>
</dbReference>
<evidence type="ECO:0000256" key="8">
    <source>
        <dbReference type="SAM" id="Phobius"/>
    </source>
</evidence>
<dbReference type="SUPFAM" id="SSF90123">
    <property type="entry name" value="ABC transporter transmembrane region"/>
    <property type="match status" value="1"/>
</dbReference>
<reference evidence="11" key="1">
    <citation type="journal article" date="2021" name="PeerJ">
        <title>Extensive microbial diversity within the chicken gut microbiome revealed by metagenomics and culture.</title>
        <authorList>
            <person name="Gilroy R."/>
            <person name="Ravi A."/>
            <person name="Getino M."/>
            <person name="Pursley I."/>
            <person name="Horton D.L."/>
            <person name="Alikhan N.F."/>
            <person name="Baker D."/>
            <person name="Gharbi K."/>
            <person name="Hall N."/>
            <person name="Watson M."/>
            <person name="Adriaenssens E.M."/>
            <person name="Foster-Nyarko E."/>
            <person name="Jarju S."/>
            <person name="Secka A."/>
            <person name="Antonio M."/>
            <person name="Oren A."/>
            <person name="Chaudhuri R.R."/>
            <person name="La Ragione R."/>
            <person name="Hildebrand F."/>
            <person name="Pallen M.J."/>
        </authorList>
    </citation>
    <scope>NUCLEOTIDE SEQUENCE</scope>
    <source>
        <strain evidence="11">ChiGjej5B5-7349</strain>
    </source>
</reference>
<evidence type="ECO:0000256" key="4">
    <source>
        <dbReference type="ARBA" id="ARBA00022840"/>
    </source>
</evidence>
<dbReference type="InterPro" id="IPR003439">
    <property type="entry name" value="ABC_transporter-like_ATP-bd"/>
</dbReference>
<evidence type="ECO:0000259" key="10">
    <source>
        <dbReference type="PROSITE" id="PS50929"/>
    </source>
</evidence>
<feature type="transmembrane region" description="Helical" evidence="8">
    <location>
        <begin position="12"/>
        <end position="32"/>
    </location>
</feature>
<evidence type="ECO:0000256" key="5">
    <source>
        <dbReference type="ARBA" id="ARBA00022989"/>
    </source>
</evidence>
<dbReference type="GO" id="GO:0005886">
    <property type="term" value="C:plasma membrane"/>
    <property type="evidence" value="ECO:0007669"/>
    <property type="project" value="UniProtKB-SubCell"/>
</dbReference>
<dbReference type="SMART" id="SM00382">
    <property type="entry name" value="AAA"/>
    <property type="match status" value="1"/>
</dbReference>
<dbReference type="InterPro" id="IPR027417">
    <property type="entry name" value="P-loop_NTPase"/>
</dbReference>
<evidence type="ECO:0000256" key="2">
    <source>
        <dbReference type="ARBA" id="ARBA00022692"/>
    </source>
</evidence>
<accession>A0A921SM91</accession>
<feature type="domain" description="ABC transmembrane type-1" evidence="10">
    <location>
        <begin position="13"/>
        <end position="296"/>
    </location>
</feature>
<keyword evidence="2 8" id="KW-0812">Transmembrane</keyword>
<feature type="transmembrane region" description="Helical" evidence="8">
    <location>
        <begin position="128"/>
        <end position="145"/>
    </location>
</feature>
<proteinExistence type="predicted"/>
<dbReference type="CDD" id="cd07346">
    <property type="entry name" value="ABC_6TM_exporters"/>
    <property type="match status" value="1"/>
</dbReference>
<dbReference type="EMBL" id="DYUK01000022">
    <property type="protein sequence ID" value="HJG79000.1"/>
    <property type="molecule type" value="Genomic_DNA"/>
</dbReference>
<comment type="subcellular location">
    <subcellularLocation>
        <location evidence="1">Cell membrane</location>
        <topology evidence="1">Multi-pass membrane protein</topology>
    </subcellularLocation>
</comment>
<evidence type="ECO:0000256" key="7">
    <source>
        <dbReference type="SAM" id="MobiDB-lite"/>
    </source>
</evidence>
<dbReference type="GO" id="GO:0140359">
    <property type="term" value="F:ABC-type transporter activity"/>
    <property type="evidence" value="ECO:0007669"/>
    <property type="project" value="InterPro"/>
</dbReference>
<gene>
    <name evidence="11" type="ORF">K8V08_01150</name>
</gene>
<feature type="transmembrane region" description="Helical" evidence="8">
    <location>
        <begin position="237"/>
        <end position="260"/>
    </location>
</feature>
<dbReference type="GO" id="GO:0005524">
    <property type="term" value="F:ATP binding"/>
    <property type="evidence" value="ECO:0007669"/>
    <property type="project" value="UniProtKB-KW"/>
</dbReference>
<organism evidence="11 12">
    <name type="scientific">Brevibacterium senegalense</name>
    <dbReference type="NCBI Taxonomy" id="1033736"/>
    <lineage>
        <taxon>Bacteria</taxon>
        <taxon>Bacillati</taxon>
        <taxon>Actinomycetota</taxon>
        <taxon>Actinomycetes</taxon>
        <taxon>Micrococcales</taxon>
        <taxon>Brevibacteriaceae</taxon>
        <taxon>Brevibacterium</taxon>
    </lineage>
</organism>
<protein>
    <submittedName>
        <fullName evidence="11">ABC transporter ATP-binding protein/permease</fullName>
    </submittedName>
</protein>
<evidence type="ECO:0000256" key="1">
    <source>
        <dbReference type="ARBA" id="ARBA00004651"/>
    </source>
</evidence>
<name>A0A921SM91_9MICO</name>
<dbReference type="GO" id="GO:0016887">
    <property type="term" value="F:ATP hydrolysis activity"/>
    <property type="evidence" value="ECO:0007669"/>
    <property type="project" value="InterPro"/>
</dbReference>
<feature type="domain" description="ABC transporter" evidence="9">
    <location>
        <begin position="342"/>
        <end position="563"/>
    </location>
</feature>
<evidence type="ECO:0000256" key="3">
    <source>
        <dbReference type="ARBA" id="ARBA00022741"/>
    </source>
</evidence>
<keyword evidence="5 8" id="KW-1133">Transmembrane helix</keyword>
<dbReference type="SUPFAM" id="SSF52540">
    <property type="entry name" value="P-loop containing nucleoside triphosphate hydrolases"/>
    <property type="match status" value="1"/>
</dbReference>
<dbReference type="PANTHER" id="PTHR24221">
    <property type="entry name" value="ATP-BINDING CASSETTE SUB-FAMILY B"/>
    <property type="match status" value="1"/>
</dbReference>
<dbReference type="InterPro" id="IPR011527">
    <property type="entry name" value="ABC1_TM_dom"/>
</dbReference>
<feature type="region of interest" description="Disordered" evidence="7">
    <location>
        <begin position="316"/>
        <end position="338"/>
    </location>
</feature>
<dbReference type="PROSITE" id="PS50929">
    <property type="entry name" value="ABC_TM1F"/>
    <property type="match status" value="1"/>
</dbReference>
<evidence type="ECO:0000259" key="9">
    <source>
        <dbReference type="PROSITE" id="PS50893"/>
    </source>
</evidence>
<dbReference type="AlphaFoldDB" id="A0A921SM91"/>
<keyword evidence="6 8" id="KW-0472">Membrane</keyword>
<dbReference type="InterPro" id="IPR039421">
    <property type="entry name" value="Type_1_exporter"/>
</dbReference>
<evidence type="ECO:0000256" key="6">
    <source>
        <dbReference type="ARBA" id="ARBA00023136"/>
    </source>
</evidence>
<dbReference type="Gene3D" id="3.40.50.300">
    <property type="entry name" value="P-loop containing nucleotide triphosphate hydrolases"/>
    <property type="match status" value="1"/>
</dbReference>
<dbReference type="PROSITE" id="PS50893">
    <property type="entry name" value="ABC_TRANSPORTER_2"/>
    <property type="match status" value="1"/>
</dbReference>
<keyword evidence="3" id="KW-0547">Nucleotide-binding</keyword>
<dbReference type="Pfam" id="PF00664">
    <property type="entry name" value="ABC_membrane"/>
    <property type="match status" value="1"/>
</dbReference>
<comment type="caution">
    <text evidence="11">The sequence shown here is derived from an EMBL/GenBank/DDBJ whole genome shotgun (WGS) entry which is preliminary data.</text>
</comment>
<feature type="transmembrane region" description="Helical" evidence="8">
    <location>
        <begin position="151"/>
        <end position="172"/>
    </location>
</feature>
<dbReference type="Gene3D" id="1.20.1560.10">
    <property type="entry name" value="ABC transporter type 1, transmembrane domain"/>
    <property type="match status" value="1"/>
</dbReference>
<keyword evidence="4 11" id="KW-0067">ATP-binding</keyword>
<sequence length="573" mass="59245">MWRISRGHRWGLLVVCVLGIAAASAGLILPIAVGRLVDSVQSGTATAPELLWTLAVLVIAAIAGAAGTALTMVLAARAYHAMLAQLREELVAQGMALPQGLVEQAGTGDLVSRSSDDVAQIADAAPQIIPAFTMTGFTIAVTLAGMTALDWWYGLTLVVVLPVYVLTIRWYLSTAPGIYAAERAAMTGRAQQLIESQRGADTVTGYGLGRHRHERVLEASWSVVTHSLRARTVQNMFFGRLNLAEYLGLAAILAVGFWLIEAGLSTVGAATAAVLLFLRLFGPINQLLFVVDVLQSVGASLNRIVGVIATPAAGDGSGTGPVPGDRTDPEAAAGSAAHGTAVTVESVDFSYDGDRPALTGIDLTIPVAHRVAVVGASGAGKTTLGAVIAGIHSPDSGRVTVPARTVVVTQEVHVFSGTLRENLTLAAPEATDDDILAALHVTRSAHLLDDLPDGLDTAVGAGGHDLTAAVSQQLALARLVLADPDLAILDEATAEAGSSHAGLLDRAADAALRGRSAVVIAHRLTQAAACDRIIVLDDGRIVEEGGHDELIRADGLYAQLWSSWARGRASGAG</sequence>
<evidence type="ECO:0000313" key="11">
    <source>
        <dbReference type="EMBL" id="HJG79000.1"/>
    </source>
</evidence>
<feature type="transmembrane region" description="Helical" evidence="8">
    <location>
        <begin position="52"/>
        <end position="76"/>
    </location>
</feature>
<dbReference type="InterPro" id="IPR003593">
    <property type="entry name" value="AAA+_ATPase"/>
</dbReference>
<dbReference type="Pfam" id="PF00005">
    <property type="entry name" value="ABC_tran"/>
    <property type="match status" value="1"/>
</dbReference>
<dbReference type="PANTHER" id="PTHR24221:SF654">
    <property type="entry name" value="ATP-BINDING CASSETTE SUB-FAMILY B MEMBER 6"/>
    <property type="match status" value="1"/>
</dbReference>
<evidence type="ECO:0000313" key="12">
    <source>
        <dbReference type="Proteomes" id="UP000784435"/>
    </source>
</evidence>
<dbReference type="Proteomes" id="UP000784435">
    <property type="component" value="Unassembled WGS sequence"/>
</dbReference>
<reference evidence="11" key="2">
    <citation type="submission" date="2021-09" db="EMBL/GenBank/DDBJ databases">
        <authorList>
            <person name="Gilroy R."/>
        </authorList>
    </citation>
    <scope>NUCLEOTIDE SEQUENCE</scope>
    <source>
        <strain evidence="11">ChiGjej5B5-7349</strain>
    </source>
</reference>